<evidence type="ECO:0000313" key="1">
    <source>
        <dbReference type="EMBL" id="OEY98625.1"/>
    </source>
</evidence>
<dbReference type="RefSeq" id="WP_029828761.1">
    <property type="nucleotide sequence ID" value="NZ_CP026334.1"/>
</dbReference>
<protein>
    <submittedName>
        <fullName evidence="1">Uncharacterized protein</fullName>
    </submittedName>
</protein>
<reference evidence="1 2" key="1">
    <citation type="submission" date="2016-09" db="EMBL/GenBank/DDBJ databases">
        <authorList>
            <person name="Wen S.-F."/>
            <person name="Lo A.-C."/>
            <person name="Lin C.-J."/>
            <person name="Tseng T.-T."/>
        </authorList>
    </citation>
    <scope>NUCLEOTIDE SEQUENCE [LARGE SCALE GENOMIC DNA]</scope>
    <source>
        <strain evidence="1 2">12609</strain>
    </source>
</reference>
<comment type="caution">
    <text evidence="1">The sequence shown here is derived from an EMBL/GenBank/DDBJ whole genome shotgun (WGS) entry which is preliminary data.</text>
</comment>
<dbReference type="EMBL" id="MKCQ01000028">
    <property type="protein sequence ID" value="OEY98625.1"/>
    <property type="molecule type" value="Genomic_DNA"/>
</dbReference>
<sequence length="88" mass="9108">MSACVDVLSVLVQAGQREADAGQASIAQMAAHAAVADLFDKGRQLSAHLEHAIAIANVGSPDTVHVRHPIRVALDQFDEALRAAGGAK</sequence>
<evidence type="ECO:0000313" key="2">
    <source>
        <dbReference type="Proteomes" id="UP000175852"/>
    </source>
</evidence>
<dbReference type="Proteomes" id="UP000175852">
    <property type="component" value="Unassembled WGS sequence"/>
</dbReference>
<proteinExistence type="predicted"/>
<gene>
    <name evidence="1" type="ORF">BIY41_09665</name>
</gene>
<name>A0AAX0I4Q8_XANCG</name>
<organism evidence="1 2">
    <name type="scientific">Xanthomonas campestris pv. glycines</name>
    <dbReference type="NCBI Taxonomy" id="473421"/>
    <lineage>
        <taxon>Bacteria</taxon>
        <taxon>Pseudomonadati</taxon>
        <taxon>Pseudomonadota</taxon>
        <taxon>Gammaproteobacteria</taxon>
        <taxon>Lysobacterales</taxon>
        <taxon>Lysobacteraceae</taxon>
        <taxon>Xanthomonas</taxon>
    </lineage>
</organism>
<dbReference type="AlphaFoldDB" id="A0AAX0I4Q8"/>
<accession>A0AAX0I4Q8</accession>